<accession>A0AAW0NCV8</accession>
<reference evidence="3" key="1">
    <citation type="submission" date="2024-04" db="EMBL/GenBank/DDBJ databases">
        <title>Salinicola lusitanus LLJ914,a marine bacterium isolated from the Okinawa Trough.</title>
        <authorList>
            <person name="Li J."/>
        </authorList>
    </citation>
    <scope>NUCLEOTIDE SEQUENCE [LARGE SCALE GENOMIC DNA]</scope>
</reference>
<organism evidence="2 3">
    <name type="scientific">Mugilogobius chulae</name>
    <name type="common">yellowstripe goby</name>
    <dbReference type="NCBI Taxonomy" id="88201"/>
    <lineage>
        <taxon>Eukaryota</taxon>
        <taxon>Metazoa</taxon>
        <taxon>Chordata</taxon>
        <taxon>Craniata</taxon>
        <taxon>Vertebrata</taxon>
        <taxon>Euteleostomi</taxon>
        <taxon>Actinopterygii</taxon>
        <taxon>Neopterygii</taxon>
        <taxon>Teleostei</taxon>
        <taxon>Neoteleostei</taxon>
        <taxon>Acanthomorphata</taxon>
        <taxon>Gobiaria</taxon>
        <taxon>Gobiiformes</taxon>
        <taxon>Gobioidei</taxon>
        <taxon>Gobiidae</taxon>
        <taxon>Gobionellinae</taxon>
        <taxon>Mugilogobius</taxon>
    </lineage>
</organism>
<evidence type="ECO:0000256" key="1">
    <source>
        <dbReference type="SAM" id="MobiDB-lite"/>
    </source>
</evidence>
<name>A0AAW0NCV8_9GOBI</name>
<feature type="region of interest" description="Disordered" evidence="1">
    <location>
        <begin position="1"/>
        <end position="30"/>
    </location>
</feature>
<comment type="caution">
    <text evidence="2">The sequence shown here is derived from an EMBL/GenBank/DDBJ whole genome shotgun (WGS) entry which is preliminary data.</text>
</comment>
<protein>
    <submittedName>
        <fullName evidence="2">Uncharacterized protein</fullName>
    </submittedName>
</protein>
<evidence type="ECO:0000313" key="2">
    <source>
        <dbReference type="EMBL" id="KAK7890980.1"/>
    </source>
</evidence>
<dbReference type="AlphaFoldDB" id="A0AAW0NCV8"/>
<evidence type="ECO:0000313" key="3">
    <source>
        <dbReference type="Proteomes" id="UP001460270"/>
    </source>
</evidence>
<dbReference type="Proteomes" id="UP001460270">
    <property type="component" value="Unassembled WGS sequence"/>
</dbReference>
<sequence>MSSSYGSPDQATAPEVMLQRHVVSPPASTQVSSTCQRDRCVSFHIAIVANLFSEVRQRFTRLQRVIQKSPDVSDQDGHCFPRSGPGDVIRVCNVWSERAAWVHSSSPHTVRLESGKRKTVTQP</sequence>
<dbReference type="EMBL" id="JBBPFD010000017">
    <property type="protein sequence ID" value="KAK7890980.1"/>
    <property type="molecule type" value="Genomic_DNA"/>
</dbReference>
<feature type="compositionally biased region" description="Polar residues" evidence="1">
    <location>
        <begin position="1"/>
        <end position="10"/>
    </location>
</feature>
<keyword evidence="3" id="KW-1185">Reference proteome</keyword>
<gene>
    <name evidence="2" type="ORF">WMY93_022943</name>
</gene>
<proteinExistence type="predicted"/>